<reference evidence="1 2" key="1">
    <citation type="journal article" date="2012" name="Environ. Microbiol.">
        <title>The genome of the ammonia-oxidizing Candidatus Nitrososphaera gargensis: insights into metabolic versatility and environmental adaptations.</title>
        <authorList>
            <person name="Spang A."/>
            <person name="Poehlein A."/>
            <person name="Offre P."/>
            <person name="Zumbragel S."/>
            <person name="Haider S."/>
            <person name="Rychlik N."/>
            <person name="Nowka B."/>
            <person name="Schmeisser C."/>
            <person name="Lebedeva E.V."/>
            <person name="Rattei T."/>
            <person name="Bohm C."/>
            <person name="Schmid M."/>
            <person name="Galushko A."/>
            <person name="Hatzenpichler R."/>
            <person name="Weinmaier T."/>
            <person name="Daniel R."/>
            <person name="Schleper C."/>
            <person name="Spieck E."/>
            <person name="Streit W."/>
            <person name="Wagner M."/>
        </authorList>
    </citation>
    <scope>NUCLEOTIDE SEQUENCE [LARGE SCALE GENOMIC DNA]</scope>
    <source>
        <strain evidence="2">Ga9.2</strain>
    </source>
</reference>
<dbReference type="HOGENOM" id="CLU_2629854_0_0_2"/>
<evidence type="ECO:0000313" key="2">
    <source>
        <dbReference type="Proteomes" id="UP000008037"/>
    </source>
</evidence>
<dbReference type="InParanoid" id="K0IN25"/>
<dbReference type="BioCyc" id="CNIT1237085:G1324-1699-MONOMER"/>
<gene>
    <name evidence="1" type="ordered locus">Ngar_c17010</name>
</gene>
<sequence>MSPLKSVLLVNRTLFLDNDPRCNYLLPLTNGITVNEFASEIMRACANYDKSVTWEGAKFLARELLESDTKGVEMPWV</sequence>
<organism evidence="1 2">
    <name type="scientific">Nitrososphaera gargensis (strain Ga9.2)</name>
    <dbReference type="NCBI Taxonomy" id="1237085"/>
    <lineage>
        <taxon>Archaea</taxon>
        <taxon>Nitrososphaerota</taxon>
        <taxon>Nitrososphaeria</taxon>
        <taxon>Nitrososphaerales</taxon>
        <taxon>Nitrososphaeraceae</taxon>
        <taxon>Nitrososphaera</taxon>
    </lineage>
</organism>
<protein>
    <submittedName>
        <fullName evidence="1">Uncharacterized protein</fullName>
    </submittedName>
</protein>
<dbReference type="STRING" id="1237085.Ngar_c17010"/>
<keyword evidence="2" id="KW-1185">Reference proteome</keyword>
<dbReference type="AlphaFoldDB" id="K0IN25"/>
<dbReference type="EMBL" id="CP002408">
    <property type="protein sequence ID" value="AFU58634.1"/>
    <property type="molecule type" value="Genomic_DNA"/>
</dbReference>
<evidence type="ECO:0000313" key="1">
    <source>
        <dbReference type="EMBL" id="AFU58634.1"/>
    </source>
</evidence>
<proteinExistence type="predicted"/>
<accession>K0IN25</accession>
<dbReference type="Proteomes" id="UP000008037">
    <property type="component" value="Chromosome"/>
</dbReference>
<dbReference type="KEGG" id="nga:Ngar_c17010"/>
<name>K0IN25_NITGG</name>